<accession>A0A319D3I6</accession>
<reference evidence="7 8" key="1">
    <citation type="submission" date="2018-02" db="EMBL/GenBank/DDBJ databases">
        <title>The genomes of Aspergillus section Nigri reveals drivers in fungal speciation.</title>
        <authorList>
            <consortium name="DOE Joint Genome Institute"/>
            <person name="Vesth T.C."/>
            <person name="Nybo J."/>
            <person name="Theobald S."/>
            <person name="Brandl J."/>
            <person name="Frisvad J.C."/>
            <person name="Nielsen K.F."/>
            <person name="Lyhne E.K."/>
            <person name="Kogle M.E."/>
            <person name="Kuo A."/>
            <person name="Riley R."/>
            <person name="Clum A."/>
            <person name="Nolan M."/>
            <person name="Lipzen A."/>
            <person name="Salamov A."/>
            <person name="Henrissat B."/>
            <person name="Wiebenga A."/>
            <person name="De vries R.P."/>
            <person name="Grigoriev I.V."/>
            <person name="Mortensen U.H."/>
            <person name="Andersen M.R."/>
            <person name="Baker S.E."/>
        </authorList>
    </citation>
    <scope>NUCLEOTIDE SEQUENCE [LARGE SCALE GENOMIC DNA]</scope>
    <source>
        <strain evidence="7 8">CBS 707.79</strain>
    </source>
</reference>
<dbReference type="STRING" id="1448320.A0A319D3I6"/>
<dbReference type="GO" id="GO:0005737">
    <property type="term" value="C:cytoplasm"/>
    <property type="evidence" value="ECO:0007669"/>
    <property type="project" value="TreeGrafter"/>
</dbReference>
<evidence type="ECO:0000256" key="4">
    <source>
        <dbReference type="ARBA" id="ARBA00023014"/>
    </source>
</evidence>
<protein>
    <submittedName>
        <fullName evidence="7">Gamma-glutamylputrescine oxidoreductase</fullName>
    </submittedName>
</protein>
<evidence type="ECO:0000256" key="2">
    <source>
        <dbReference type="ARBA" id="ARBA00022723"/>
    </source>
</evidence>
<feature type="region of interest" description="Disordered" evidence="5">
    <location>
        <begin position="478"/>
        <end position="505"/>
    </location>
</feature>
<keyword evidence="2" id="KW-0479">Metal-binding</keyword>
<dbReference type="InterPro" id="IPR006076">
    <property type="entry name" value="FAD-dep_OxRdtase"/>
</dbReference>
<dbReference type="PANTHER" id="PTHR13847">
    <property type="entry name" value="SARCOSINE DEHYDROGENASE-RELATED"/>
    <property type="match status" value="1"/>
</dbReference>
<keyword evidence="3" id="KW-0408">Iron</keyword>
<dbReference type="SUPFAM" id="SSF50022">
    <property type="entry name" value="ISP domain"/>
    <property type="match status" value="1"/>
</dbReference>
<dbReference type="OrthoDB" id="429143at2759"/>
<evidence type="ECO:0000313" key="8">
    <source>
        <dbReference type="Proteomes" id="UP000247810"/>
    </source>
</evidence>
<evidence type="ECO:0000259" key="6">
    <source>
        <dbReference type="PROSITE" id="PS51296"/>
    </source>
</evidence>
<evidence type="ECO:0000256" key="1">
    <source>
        <dbReference type="ARBA" id="ARBA00022714"/>
    </source>
</evidence>
<dbReference type="InterPro" id="IPR017941">
    <property type="entry name" value="Rieske_2Fe-2S"/>
</dbReference>
<keyword evidence="4" id="KW-0411">Iron-sulfur</keyword>
<evidence type="ECO:0000256" key="5">
    <source>
        <dbReference type="SAM" id="MobiDB-lite"/>
    </source>
</evidence>
<keyword evidence="1" id="KW-0001">2Fe-2S</keyword>
<dbReference type="VEuPathDB" id="FungiDB:BO71DRAFT_451809"/>
<proteinExistence type="predicted"/>
<dbReference type="InterPro" id="IPR036922">
    <property type="entry name" value="Rieske_2Fe-2S_sf"/>
</dbReference>
<name>A0A319D3I6_9EURO</name>
<dbReference type="GO" id="GO:0046872">
    <property type="term" value="F:metal ion binding"/>
    <property type="evidence" value="ECO:0007669"/>
    <property type="project" value="UniProtKB-KW"/>
</dbReference>
<keyword evidence="8" id="KW-1185">Reference proteome</keyword>
<dbReference type="EMBL" id="KZ825932">
    <property type="protein sequence ID" value="PYH91850.1"/>
    <property type="molecule type" value="Genomic_DNA"/>
</dbReference>
<dbReference type="InterPro" id="IPR036188">
    <property type="entry name" value="FAD/NAD-bd_sf"/>
</dbReference>
<dbReference type="SUPFAM" id="SSF51905">
    <property type="entry name" value="FAD/NAD(P)-binding domain"/>
    <property type="match status" value="1"/>
</dbReference>
<gene>
    <name evidence="7" type="ORF">BO71DRAFT_451809</name>
</gene>
<evidence type="ECO:0000256" key="3">
    <source>
        <dbReference type="ARBA" id="ARBA00023004"/>
    </source>
</evidence>
<dbReference type="AlphaFoldDB" id="A0A319D3I6"/>
<evidence type="ECO:0000313" key="7">
    <source>
        <dbReference type="EMBL" id="PYH91850.1"/>
    </source>
</evidence>
<dbReference type="Gene3D" id="3.50.50.60">
    <property type="entry name" value="FAD/NAD(P)-binding domain"/>
    <property type="match status" value="1"/>
</dbReference>
<feature type="compositionally biased region" description="Basic and acidic residues" evidence="5">
    <location>
        <begin position="492"/>
        <end position="505"/>
    </location>
</feature>
<dbReference type="PROSITE" id="PS51296">
    <property type="entry name" value="RIESKE"/>
    <property type="match status" value="1"/>
</dbReference>
<dbReference type="GO" id="GO:0051537">
    <property type="term" value="F:2 iron, 2 sulfur cluster binding"/>
    <property type="evidence" value="ECO:0007669"/>
    <property type="project" value="UniProtKB-KW"/>
</dbReference>
<organism evidence="7 8">
    <name type="scientific">Aspergillus ellipticus CBS 707.79</name>
    <dbReference type="NCBI Taxonomy" id="1448320"/>
    <lineage>
        <taxon>Eukaryota</taxon>
        <taxon>Fungi</taxon>
        <taxon>Dikarya</taxon>
        <taxon>Ascomycota</taxon>
        <taxon>Pezizomycotina</taxon>
        <taxon>Eurotiomycetes</taxon>
        <taxon>Eurotiomycetidae</taxon>
        <taxon>Eurotiales</taxon>
        <taxon>Aspergillaceae</taxon>
        <taxon>Aspergillus</taxon>
        <taxon>Aspergillus subgen. Circumdati</taxon>
    </lineage>
</organism>
<dbReference type="Pfam" id="PF01266">
    <property type="entry name" value="DAO"/>
    <property type="match status" value="1"/>
</dbReference>
<sequence length="505" mass="56251">MSHSTQSMNTSGETDPVWVHLMPYSKYPQFPTLNRHVETDICVVGAGIAGISIAYELVDRGKRVTMIEAGNVLSGVTSRTGSHLSNYLEEGYVGIEENSHTWALRRIKEISRSLHIDCEFRMLPGYGISQYSRDDPNHEKEVAGLRKETEMAKTIRVPVSFREGLIIKGWDGSSDQRGGAIFANQATFHPTKKQPNFQCFTQTRMVSAEERVLVQVRTANGYTITAADVVKATCVPQQKLGVFAVMESMRTYCIAIRVRRGSIEDCLICNGAQDYKYVRLTECDEKNDYLVVGGYDHRVGQMNTSGRFEELEAWVRERFTHAGSVDYHWSGQVFGPVDFIGFIGRSQGKTHTYNVTGDGGNGLTHGVLAGCLIADEIQGKINPCASLYNTNRLSSVAKSMPWMWQHDAHVSAHYKRQVQSDMEGIEDVAAGSGEVMKEVPTDPIVVYKDDGGKAHRFSALCPHAKAVLSWNDTKKGWDRPVHDSPARSNLKPMDEYAKGERTQIV</sequence>
<dbReference type="Gene3D" id="3.30.9.10">
    <property type="entry name" value="D-Amino Acid Oxidase, subunit A, domain 2"/>
    <property type="match status" value="1"/>
</dbReference>
<feature type="domain" description="Rieske" evidence="6">
    <location>
        <begin position="425"/>
        <end position="484"/>
    </location>
</feature>
<dbReference type="PANTHER" id="PTHR13847:SF281">
    <property type="entry name" value="FAD DEPENDENT OXIDOREDUCTASE DOMAIN-CONTAINING PROTEIN"/>
    <property type="match status" value="1"/>
</dbReference>
<dbReference type="Gene3D" id="2.102.10.10">
    <property type="entry name" value="Rieske [2Fe-2S] iron-sulphur domain"/>
    <property type="match status" value="1"/>
</dbReference>
<dbReference type="Proteomes" id="UP000247810">
    <property type="component" value="Unassembled WGS sequence"/>
</dbReference>